<proteinExistence type="predicted"/>
<dbReference type="SUPFAM" id="SSF82693">
    <property type="entry name" value="Multidrug efflux transporter AcrB pore domain, PN1, PN2, PC1 and PC2 subdomains"/>
    <property type="match status" value="1"/>
</dbReference>
<evidence type="ECO:0000313" key="2">
    <source>
        <dbReference type="Proteomes" id="UP000029223"/>
    </source>
</evidence>
<reference evidence="2" key="2">
    <citation type="submission" date="2014-09" db="EMBL/GenBank/DDBJ databases">
        <authorList>
            <consortium name="NBRP consortium"/>
            <person name="Sawabe T."/>
            <person name="Meirelles P."/>
            <person name="Nakanishi M."/>
            <person name="Sayaka M."/>
            <person name="Hattori M."/>
            <person name="Ohkuma M."/>
        </authorList>
    </citation>
    <scope>NUCLEOTIDE SEQUENCE [LARGE SCALE GENOMIC DNA]</scope>
    <source>
        <strain evidence="2">JCM 19239</strain>
    </source>
</reference>
<dbReference type="Proteomes" id="UP000029223">
    <property type="component" value="Unassembled WGS sequence"/>
</dbReference>
<dbReference type="Gene3D" id="3.30.70.1430">
    <property type="entry name" value="Multidrug efflux transporter AcrB pore domain"/>
    <property type="match status" value="1"/>
</dbReference>
<accession>A0ABQ0JQR1</accession>
<reference evidence="2" key="1">
    <citation type="submission" date="2014-09" db="EMBL/GenBank/DDBJ databases">
        <title>Vibrio variabilis JCM 19239. (C206) whole genome shotgun sequence.</title>
        <authorList>
            <person name="Sawabe T."/>
            <person name="Meirelles P."/>
            <person name="Nakanishi M."/>
            <person name="Sayaka M."/>
            <person name="Hattori M."/>
            <person name="Ohkuma M."/>
        </authorList>
    </citation>
    <scope>NUCLEOTIDE SEQUENCE [LARGE SCALE GENOMIC DNA]</scope>
    <source>
        <strain evidence="2">JCM 19239</strain>
    </source>
</reference>
<protein>
    <submittedName>
        <fullName evidence="1">Acriflavin resistance protein</fullName>
    </submittedName>
</protein>
<dbReference type="PANTHER" id="PTHR32063:SF16">
    <property type="entry name" value="CATION EFFLUX SYSTEM (ACRB_ACRD_ACRF FAMILY)"/>
    <property type="match status" value="1"/>
</dbReference>
<keyword evidence="2" id="KW-1185">Reference proteome</keyword>
<name>A0ABQ0JQR1_9VIBR</name>
<gene>
    <name evidence="1" type="ORF">JCM19239_493</name>
</gene>
<organism evidence="1 2">
    <name type="scientific">Vibrio variabilis</name>
    <dbReference type="NCBI Taxonomy" id="990271"/>
    <lineage>
        <taxon>Bacteria</taxon>
        <taxon>Pseudomonadati</taxon>
        <taxon>Pseudomonadota</taxon>
        <taxon>Gammaproteobacteria</taxon>
        <taxon>Vibrionales</taxon>
        <taxon>Vibrionaceae</taxon>
        <taxon>Vibrio</taxon>
    </lineage>
</organism>
<dbReference type="EMBL" id="BBMS01000131">
    <property type="protein sequence ID" value="GAL31101.1"/>
    <property type="molecule type" value="Genomic_DNA"/>
</dbReference>
<dbReference type="Pfam" id="PF00873">
    <property type="entry name" value="ACR_tran"/>
    <property type="match status" value="1"/>
</dbReference>
<dbReference type="InterPro" id="IPR001036">
    <property type="entry name" value="Acrflvin-R"/>
</dbReference>
<dbReference type="PANTHER" id="PTHR32063">
    <property type="match status" value="1"/>
</dbReference>
<comment type="caution">
    <text evidence="1">The sequence shown here is derived from an EMBL/GenBank/DDBJ whole genome shotgun (WGS) entry which is preliminary data.</text>
</comment>
<evidence type="ECO:0000313" key="1">
    <source>
        <dbReference type="EMBL" id="GAL31101.1"/>
    </source>
</evidence>
<sequence>MGISGRIATAFQSSAMTPLLALIALLLGLMAIAVTPKEEEPQIDVTFADVYIPFPGASPREVESLVTNPAEQIVSEINGIDKIYSFSQPGGAMIVAIFEVGSQEMKPWLRYTTSSIPTTTGCRQTWGLGSLLSNLVVLKMFRL</sequence>
<dbReference type="Gene3D" id="1.20.1640.10">
    <property type="entry name" value="Multidrug efflux transporter AcrB transmembrane domain"/>
    <property type="match status" value="1"/>
</dbReference>